<gene>
    <name evidence="1" type="ORF">DPMN_117639</name>
</gene>
<comment type="caution">
    <text evidence="1">The sequence shown here is derived from an EMBL/GenBank/DDBJ whole genome shotgun (WGS) entry which is preliminary data.</text>
</comment>
<accession>A0A9D4GFF4</accession>
<organism evidence="1 2">
    <name type="scientific">Dreissena polymorpha</name>
    <name type="common">Zebra mussel</name>
    <name type="synonym">Mytilus polymorpha</name>
    <dbReference type="NCBI Taxonomy" id="45954"/>
    <lineage>
        <taxon>Eukaryota</taxon>
        <taxon>Metazoa</taxon>
        <taxon>Spiralia</taxon>
        <taxon>Lophotrochozoa</taxon>
        <taxon>Mollusca</taxon>
        <taxon>Bivalvia</taxon>
        <taxon>Autobranchia</taxon>
        <taxon>Heteroconchia</taxon>
        <taxon>Euheterodonta</taxon>
        <taxon>Imparidentia</taxon>
        <taxon>Neoheterodontei</taxon>
        <taxon>Myida</taxon>
        <taxon>Dreissenoidea</taxon>
        <taxon>Dreissenidae</taxon>
        <taxon>Dreissena</taxon>
    </lineage>
</organism>
<dbReference type="Proteomes" id="UP000828390">
    <property type="component" value="Unassembled WGS sequence"/>
</dbReference>
<reference evidence="1" key="1">
    <citation type="journal article" date="2019" name="bioRxiv">
        <title>The Genome of the Zebra Mussel, Dreissena polymorpha: A Resource for Invasive Species Research.</title>
        <authorList>
            <person name="McCartney M.A."/>
            <person name="Auch B."/>
            <person name="Kono T."/>
            <person name="Mallez S."/>
            <person name="Zhang Y."/>
            <person name="Obille A."/>
            <person name="Becker A."/>
            <person name="Abrahante J.E."/>
            <person name="Garbe J."/>
            <person name="Badalamenti J.P."/>
            <person name="Herman A."/>
            <person name="Mangelson H."/>
            <person name="Liachko I."/>
            <person name="Sullivan S."/>
            <person name="Sone E.D."/>
            <person name="Koren S."/>
            <person name="Silverstein K.A.T."/>
            <person name="Beckman K.B."/>
            <person name="Gohl D.M."/>
        </authorList>
    </citation>
    <scope>NUCLEOTIDE SEQUENCE</scope>
    <source>
        <strain evidence="1">Duluth1</strain>
        <tissue evidence="1">Whole animal</tissue>
    </source>
</reference>
<dbReference type="AlphaFoldDB" id="A0A9D4GFF4"/>
<proteinExistence type="predicted"/>
<reference evidence="1" key="2">
    <citation type="submission" date="2020-11" db="EMBL/GenBank/DDBJ databases">
        <authorList>
            <person name="McCartney M.A."/>
            <person name="Auch B."/>
            <person name="Kono T."/>
            <person name="Mallez S."/>
            <person name="Becker A."/>
            <person name="Gohl D.M."/>
            <person name="Silverstein K.A.T."/>
            <person name="Koren S."/>
            <person name="Bechman K.B."/>
            <person name="Herman A."/>
            <person name="Abrahante J.E."/>
            <person name="Garbe J."/>
        </authorList>
    </citation>
    <scope>NUCLEOTIDE SEQUENCE</scope>
    <source>
        <strain evidence="1">Duluth1</strain>
        <tissue evidence="1">Whole animal</tissue>
    </source>
</reference>
<dbReference type="EMBL" id="JAIWYP010000005">
    <property type="protein sequence ID" value="KAH3816130.1"/>
    <property type="molecule type" value="Genomic_DNA"/>
</dbReference>
<evidence type="ECO:0000313" key="2">
    <source>
        <dbReference type="Proteomes" id="UP000828390"/>
    </source>
</evidence>
<evidence type="ECO:0000313" key="1">
    <source>
        <dbReference type="EMBL" id="KAH3816130.1"/>
    </source>
</evidence>
<sequence>MPTDMSTTAAPMTTTKPPTVLFDMKSHKAMVVAADGCYEYHMNHQDTLDHANNLAALTQRIIDAWTARKNTQETGHHHIDHMTPEITTACASLPVYSFD</sequence>
<protein>
    <submittedName>
        <fullName evidence="1">Uncharacterized protein</fullName>
    </submittedName>
</protein>
<name>A0A9D4GFF4_DREPO</name>
<keyword evidence="2" id="KW-1185">Reference proteome</keyword>